<dbReference type="AlphaFoldDB" id="H1L026"/>
<feature type="domain" description="HTH hxlR-type" evidence="4">
    <location>
        <begin position="31"/>
        <end position="141"/>
    </location>
</feature>
<keyword evidence="3" id="KW-0804">Transcription</keyword>
<evidence type="ECO:0000259" key="4">
    <source>
        <dbReference type="PROSITE" id="PS51118"/>
    </source>
</evidence>
<dbReference type="OrthoDB" id="10490at2157"/>
<dbReference type="EMBL" id="AGJL01000037">
    <property type="protein sequence ID" value="EHP85246.1"/>
    <property type="molecule type" value="Genomic_DNA"/>
</dbReference>
<gene>
    <name evidence="5" type="ORF">MetfoDRAFT_1400</name>
</gene>
<accession>H1L026</accession>
<evidence type="ECO:0000256" key="3">
    <source>
        <dbReference type="ARBA" id="ARBA00023163"/>
    </source>
</evidence>
<evidence type="ECO:0000313" key="6">
    <source>
        <dbReference type="Proteomes" id="UP000003706"/>
    </source>
</evidence>
<organism evidence="5 6">
    <name type="scientific">Methanotorris formicicus Mc-S-70</name>
    <dbReference type="NCBI Taxonomy" id="647171"/>
    <lineage>
        <taxon>Archaea</taxon>
        <taxon>Methanobacteriati</taxon>
        <taxon>Methanobacteriota</taxon>
        <taxon>Methanomada group</taxon>
        <taxon>Methanococci</taxon>
        <taxon>Methanococcales</taxon>
        <taxon>Methanocaldococcaceae</taxon>
        <taxon>Methanotorris</taxon>
    </lineage>
</organism>
<dbReference type="Pfam" id="PF01638">
    <property type="entry name" value="HxlR"/>
    <property type="match status" value="1"/>
</dbReference>
<name>H1L026_9EURY</name>
<keyword evidence="1" id="KW-0805">Transcription regulation</keyword>
<dbReference type="Proteomes" id="UP000003706">
    <property type="component" value="Unassembled WGS sequence"/>
</dbReference>
<dbReference type="STRING" id="647171.MetfoDRAFT_1400"/>
<protein>
    <submittedName>
        <fullName evidence="5">Transcriptional regulator, HxlR family</fullName>
    </submittedName>
</protein>
<dbReference type="InterPro" id="IPR036388">
    <property type="entry name" value="WH-like_DNA-bd_sf"/>
</dbReference>
<dbReference type="SUPFAM" id="SSF46785">
    <property type="entry name" value="Winged helix' DNA-binding domain"/>
    <property type="match status" value="1"/>
</dbReference>
<dbReference type="RefSeq" id="WP_007044829.1">
    <property type="nucleotide sequence ID" value="NZ_AGJL01000037.1"/>
</dbReference>
<reference evidence="5 6" key="1">
    <citation type="submission" date="2011-09" db="EMBL/GenBank/DDBJ databases">
        <title>The draft genome of Methanotorris formicicus Mc-S-70.</title>
        <authorList>
            <consortium name="US DOE Joint Genome Institute (JGI-PGF)"/>
            <person name="Lucas S."/>
            <person name="Han J."/>
            <person name="Lapidus A."/>
            <person name="Cheng J.-F."/>
            <person name="Goodwin L."/>
            <person name="Pitluck S."/>
            <person name="Peters L."/>
            <person name="Land M.L."/>
            <person name="Hauser L."/>
            <person name="Sieprawska-Lupa M."/>
            <person name="Takai K."/>
            <person name="Miyazaki J."/>
            <person name="Whitman W."/>
            <person name="Woyke T.J."/>
        </authorList>
    </citation>
    <scope>NUCLEOTIDE SEQUENCE [LARGE SCALE GENOMIC DNA]</scope>
    <source>
        <strain evidence="5 6">Mc-S-70</strain>
    </source>
</reference>
<proteinExistence type="predicted"/>
<dbReference type="PROSITE" id="PS51118">
    <property type="entry name" value="HTH_HXLR"/>
    <property type="match status" value="1"/>
</dbReference>
<dbReference type="InterPro" id="IPR036390">
    <property type="entry name" value="WH_DNA-bd_sf"/>
</dbReference>
<keyword evidence="2" id="KW-0238">DNA-binding</keyword>
<comment type="caution">
    <text evidence="5">The sequence shown here is derived from an EMBL/GenBank/DDBJ whole genome shotgun (WGS) entry which is preliminary data.</text>
</comment>
<dbReference type="PANTHER" id="PTHR33204:SF18">
    <property type="entry name" value="TRANSCRIPTIONAL REGULATORY PROTEIN"/>
    <property type="match status" value="1"/>
</dbReference>
<evidence type="ECO:0000313" key="5">
    <source>
        <dbReference type="EMBL" id="EHP85246.1"/>
    </source>
</evidence>
<evidence type="ECO:0000256" key="2">
    <source>
        <dbReference type="ARBA" id="ARBA00023125"/>
    </source>
</evidence>
<dbReference type="GO" id="GO:0003677">
    <property type="term" value="F:DNA binding"/>
    <property type="evidence" value="ECO:0007669"/>
    <property type="project" value="UniProtKB-KW"/>
</dbReference>
<sequence length="142" mass="16456">MKRETKCEKAHLTSVVSKYTKEIEGIIEKGCNIDLDDIAVELKNIHPYLSTILSKWTPEIIYALYIKEKMSFNNFKRIFNISSRVLSDKLKNLEENGIIERLVTNDNPPRVYYKLTEFGKELALSLVPVLIVIKNKSDSYED</sequence>
<keyword evidence="6" id="KW-1185">Reference proteome</keyword>
<dbReference type="PANTHER" id="PTHR33204">
    <property type="entry name" value="TRANSCRIPTIONAL REGULATOR, MARR FAMILY"/>
    <property type="match status" value="1"/>
</dbReference>
<dbReference type="Gene3D" id="1.10.10.10">
    <property type="entry name" value="Winged helix-like DNA-binding domain superfamily/Winged helix DNA-binding domain"/>
    <property type="match status" value="1"/>
</dbReference>
<dbReference type="InterPro" id="IPR002577">
    <property type="entry name" value="HTH_HxlR"/>
</dbReference>
<evidence type="ECO:0000256" key="1">
    <source>
        <dbReference type="ARBA" id="ARBA00023015"/>
    </source>
</evidence>